<name>A0A090W3C2_9FLAO</name>
<accession>A0A090W3C2</accession>
<organism evidence="1 3">
    <name type="scientific">Jejuia pallidilutea</name>
    <dbReference type="NCBI Taxonomy" id="504487"/>
    <lineage>
        <taxon>Bacteria</taxon>
        <taxon>Pseudomonadati</taxon>
        <taxon>Bacteroidota</taxon>
        <taxon>Flavobacteriia</taxon>
        <taxon>Flavobacteriales</taxon>
        <taxon>Flavobacteriaceae</taxon>
        <taxon>Jejuia</taxon>
    </lineage>
</organism>
<dbReference type="RefSeq" id="WP_042248210.1">
    <property type="nucleotide sequence ID" value="NZ_BBNS01000007.1"/>
</dbReference>
<reference evidence="4" key="1">
    <citation type="journal article" date="2014" name="Genome Announc.">
        <title>Draft Genome Sequence of Marine Flavobacterium Jejuia pallidilutea Strain 11shimoA1 and Pigmentation Mutants.</title>
        <authorList>
            <person name="Takatani N."/>
            <person name="Nakanishi M."/>
            <person name="Meirelles P."/>
            <person name="Mino S."/>
            <person name="Suda W."/>
            <person name="Oshima K."/>
            <person name="Hattori M."/>
            <person name="Ohkuma M."/>
            <person name="Hosokawa M."/>
            <person name="Miyashita K."/>
            <person name="Thompson F.L."/>
            <person name="Niwa A."/>
            <person name="Sawabe T."/>
            <person name="Sawabe T."/>
        </authorList>
    </citation>
    <scope>NUCLEOTIDE SEQUENCE [LARGE SCALE GENOMIC DNA]</scope>
    <source>
        <strain evidence="4">JCM 19538</strain>
    </source>
</reference>
<evidence type="ECO:0000313" key="2">
    <source>
        <dbReference type="EMBL" id="GAL90614.1"/>
    </source>
</evidence>
<evidence type="ECO:0000313" key="1">
    <source>
        <dbReference type="EMBL" id="GAL70743.1"/>
    </source>
</evidence>
<protein>
    <recommendedName>
        <fullName evidence="5">SGNH/GDSL hydrolase family protein</fullName>
    </recommendedName>
</protein>
<dbReference type="Proteomes" id="UP000029646">
    <property type="component" value="Unassembled WGS sequence"/>
</dbReference>
<evidence type="ECO:0000313" key="4">
    <source>
        <dbReference type="Proteomes" id="UP000030184"/>
    </source>
</evidence>
<sequence>MIKFFRNIILFFLVSLIVGEIVVRVTHAVSDIPQRRIDKDGIQKYYPNQTGYWLKGTHTWQINELGWPGELPDSYDNLVTIIGDSFIENFMNPSECHQAVLLKQRLNNYNFLEAARSGVSFIEAFEISKRLDSLKPVKNLIYVTNSDFIESIKDIKPLEDITQVDLKAQKVVYGKMKSPGVKKLLYNWKLAYYFYNRFPINFNFWKPKKPKVVAPKKEDASFKYGLEIQSLLSYVNENYSINDKILVFHPNSNKAIIELCKQKGFQVIHLNSSKDEKSWTFDYDHHWTCYGHEQAANQVKQGLLNTNLK</sequence>
<evidence type="ECO:0000313" key="3">
    <source>
        <dbReference type="Proteomes" id="UP000029646"/>
    </source>
</evidence>
<dbReference type="EMBL" id="BBNS01000007">
    <property type="protein sequence ID" value="GAL70743.1"/>
    <property type="molecule type" value="Genomic_DNA"/>
</dbReference>
<gene>
    <name evidence="1" type="ORF">JCM19302_2465</name>
    <name evidence="2" type="ORF">JCM19538_379</name>
</gene>
<dbReference type="AlphaFoldDB" id="A0A090W3C2"/>
<dbReference type="EMBL" id="BBNY01000076">
    <property type="protein sequence ID" value="GAL90614.1"/>
    <property type="molecule type" value="Genomic_DNA"/>
</dbReference>
<keyword evidence="4" id="KW-1185">Reference proteome</keyword>
<comment type="caution">
    <text evidence="1">The sequence shown here is derived from an EMBL/GenBank/DDBJ whole genome shotgun (WGS) entry which is preliminary data.</text>
</comment>
<evidence type="ECO:0008006" key="5">
    <source>
        <dbReference type="Google" id="ProtNLM"/>
    </source>
</evidence>
<dbReference type="Proteomes" id="UP000030184">
    <property type="component" value="Unassembled WGS sequence"/>
</dbReference>
<dbReference type="OrthoDB" id="1420375at2"/>
<proteinExistence type="predicted"/>